<evidence type="ECO:0000256" key="6">
    <source>
        <dbReference type="ARBA" id="ARBA00023002"/>
    </source>
</evidence>
<gene>
    <name evidence="12" type="ORF">V3H18_01985</name>
</gene>
<keyword evidence="13" id="KW-1185">Reference proteome</keyword>
<dbReference type="EC" id="1.3.1.104" evidence="9"/>
<dbReference type="Pfam" id="PF08240">
    <property type="entry name" value="ADH_N"/>
    <property type="match status" value="1"/>
</dbReference>
<dbReference type="CDD" id="cd05282">
    <property type="entry name" value="ETR_like"/>
    <property type="match status" value="1"/>
</dbReference>
<dbReference type="PANTHER" id="PTHR43981">
    <property type="entry name" value="ENOYL-[ACYL-CARRIER-PROTEIN] REDUCTASE, MITOCHONDRIAL"/>
    <property type="match status" value="1"/>
</dbReference>
<comment type="caution">
    <text evidence="12">The sequence shown here is derived from an EMBL/GenBank/DDBJ whole genome shotgun (WGS) entry which is preliminary data.</text>
</comment>
<evidence type="ECO:0000256" key="10">
    <source>
        <dbReference type="ARBA" id="ARBA00048843"/>
    </source>
</evidence>
<dbReference type="Gene3D" id="3.40.50.720">
    <property type="entry name" value="NAD(P)-binding Rossmann-like Domain"/>
    <property type="match status" value="1"/>
</dbReference>
<keyword evidence="5" id="KW-0809">Transit peptide</keyword>
<dbReference type="SUPFAM" id="SSF50129">
    <property type="entry name" value="GroES-like"/>
    <property type="match status" value="1"/>
</dbReference>
<name>A0ABU7XD38_9HYPH</name>
<dbReference type="InterPro" id="IPR051034">
    <property type="entry name" value="Mito_Enoyl-ACP_Reductase"/>
</dbReference>
<evidence type="ECO:0000313" key="13">
    <source>
        <dbReference type="Proteomes" id="UP001350748"/>
    </source>
</evidence>
<sequence>MSRVVAHQFGVPSQFLAYEPCDMPAVDAGCALVRMQASPINPSDLIPVTGAYRHRTTLPFVPGFEGIGMVMDVGEGADRNLIGRRVLPLGTAGCWQTWKVLSADWCVAVPDDIDDERAATAYINPLTALLMVRTLALRAGDAIGINAAGSAIGRMLVRMVAAAGARPFAIVRSRSAYDALQDEPADVVREGATLPPLNAGLDAVGGVSGARLAAAIVPGGLLIHYGLMSGQPLRDAGKAKLMLFRLRDSVHAMPRAEFHASMDKSFAEIRAGRASCSICANYPLEAYRDALAHNARDGRQGKILLRP</sequence>
<dbReference type="PANTHER" id="PTHR43981:SF2">
    <property type="entry name" value="ENOYL-[ACYL-CARRIER-PROTEIN] REDUCTASE, MITOCHONDRIAL"/>
    <property type="match status" value="1"/>
</dbReference>
<dbReference type="EMBL" id="JAZHYN010000003">
    <property type="protein sequence ID" value="MEF3365297.1"/>
    <property type="molecule type" value="Genomic_DNA"/>
</dbReference>
<evidence type="ECO:0000256" key="8">
    <source>
        <dbReference type="ARBA" id="ARBA00023160"/>
    </source>
</evidence>
<keyword evidence="2" id="KW-0444">Lipid biosynthesis</keyword>
<evidence type="ECO:0000259" key="11">
    <source>
        <dbReference type="SMART" id="SM00829"/>
    </source>
</evidence>
<dbReference type="Proteomes" id="UP001350748">
    <property type="component" value="Unassembled WGS sequence"/>
</dbReference>
<keyword evidence="8" id="KW-0275">Fatty acid biosynthesis</keyword>
<protein>
    <recommendedName>
        <fullName evidence="9">enoyl-[acyl-carrier-protein] reductase</fullName>
        <ecNumber evidence="9">1.3.1.104</ecNumber>
    </recommendedName>
</protein>
<dbReference type="Gene3D" id="3.90.180.10">
    <property type="entry name" value="Medium-chain alcohol dehydrogenases, catalytic domain"/>
    <property type="match status" value="1"/>
</dbReference>
<proteinExistence type="inferred from homology"/>
<evidence type="ECO:0000256" key="9">
    <source>
        <dbReference type="ARBA" id="ARBA00038963"/>
    </source>
</evidence>
<keyword evidence="6" id="KW-0560">Oxidoreductase</keyword>
<reference evidence="12 13" key="1">
    <citation type="submission" date="2024-02" db="EMBL/GenBank/DDBJ databases">
        <authorList>
            <person name="Grouzdev D."/>
        </authorList>
    </citation>
    <scope>NUCLEOTIDE SEQUENCE [LARGE SCALE GENOMIC DNA]</scope>
    <source>
        <strain evidence="12 13">9N</strain>
    </source>
</reference>
<dbReference type="SMART" id="SM00829">
    <property type="entry name" value="PKS_ER"/>
    <property type="match status" value="1"/>
</dbReference>
<dbReference type="InterPro" id="IPR011032">
    <property type="entry name" value="GroES-like_sf"/>
</dbReference>
<evidence type="ECO:0000256" key="2">
    <source>
        <dbReference type="ARBA" id="ARBA00022516"/>
    </source>
</evidence>
<evidence type="ECO:0000256" key="5">
    <source>
        <dbReference type="ARBA" id="ARBA00022946"/>
    </source>
</evidence>
<dbReference type="RefSeq" id="WP_332080202.1">
    <property type="nucleotide sequence ID" value="NZ_JAZHYN010000003.1"/>
</dbReference>
<evidence type="ECO:0000313" key="12">
    <source>
        <dbReference type="EMBL" id="MEF3365297.1"/>
    </source>
</evidence>
<evidence type="ECO:0000256" key="3">
    <source>
        <dbReference type="ARBA" id="ARBA00022832"/>
    </source>
</evidence>
<keyword evidence="3" id="KW-0276">Fatty acid metabolism</keyword>
<evidence type="ECO:0000256" key="7">
    <source>
        <dbReference type="ARBA" id="ARBA00023098"/>
    </source>
</evidence>
<keyword evidence="4" id="KW-0521">NADP</keyword>
<feature type="domain" description="Enoyl reductase (ER)" evidence="11">
    <location>
        <begin position="13"/>
        <end position="305"/>
    </location>
</feature>
<comment type="catalytic activity">
    <reaction evidence="10">
        <text>a 2,3-saturated acyl-[ACP] + NADP(+) = a (2E)-enoyl-[ACP] + NADPH + H(+)</text>
        <dbReference type="Rhea" id="RHEA:22564"/>
        <dbReference type="Rhea" id="RHEA-COMP:9925"/>
        <dbReference type="Rhea" id="RHEA-COMP:9926"/>
        <dbReference type="ChEBI" id="CHEBI:15378"/>
        <dbReference type="ChEBI" id="CHEBI:57783"/>
        <dbReference type="ChEBI" id="CHEBI:58349"/>
        <dbReference type="ChEBI" id="CHEBI:78784"/>
        <dbReference type="ChEBI" id="CHEBI:78785"/>
        <dbReference type="EC" id="1.3.1.104"/>
    </reaction>
</comment>
<comment type="similarity">
    <text evidence="1">Belongs to the zinc-containing alcohol dehydrogenase family. Quinone oxidoreductase subfamily.</text>
</comment>
<dbReference type="InterPro" id="IPR013154">
    <property type="entry name" value="ADH-like_N"/>
</dbReference>
<accession>A0ABU7XD38</accession>
<dbReference type="SUPFAM" id="SSF51735">
    <property type="entry name" value="NAD(P)-binding Rossmann-fold domains"/>
    <property type="match status" value="1"/>
</dbReference>
<evidence type="ECO:0000256" key="1">
    <source>
        <dbReference type="ARBA" id="ARBA00010371"/>
    </source>
</evidence>
<evidence type="ECO:0000256" key="4">
    <source>
        <dbReference type="ARBA" id="ARBA00022857"/>
    </source>
</evidence>
<keyword evidence="7" id="KW-0443">Lipid metabolism</keyword>
<dbReference type="InterPro" id="IPR020843">
    <property type="entry name" value="ER"/>
</dbReference>
<dbReference type="InterPro" id="IPR036291">
    <property type="entry name" value="NAD(P)-bd_dom_sf"/>
</dbReference>
<organism evidence="12 13">
    <name type="scientific">Methylocystis borbori</name>
    <dbReference type="NCBI Taxonomy" id="3118750"/>
    <lineage>
        <taxon>Bacteria</taxon>
        <taxon>Pseudomonadati</taxon>
        <taxon>Pseudomonadota</taxon>
        <taxon>Alphaproteobacteria</taxon>
        <taxon>Hyphomicrobiales</taxon>
        <taxon>Methylocystaceae</taxon>
        <taxon>Methylocystis</taxon>
    </lineage>
</organism>